<proteinExistence type="predicted"/>
<protein>
    <submittedName>
        <fullName evidence="2">Uncharacterized protein</fullName>
    </submittedName>
</protein>
<organism evidence="1 2">
    <name type="scientific">Acrobeloides nanus</name>
    <dbReference type="NCBI Taxonomy" id="290746"/>
    <lineage>
        <taxon>Eukaryota</taxon>
        <taxon>Metazoa</taxon>
        <taxon>Ecdysozoa</taxon>
        <taxon>Nematoda</taxon>
        <taxon>Chromadorea</taxon>
        <taxon>Rhabditida</taxon>
        <taxon>Tylenchina</taxon>
        <taxon>Cephalobomorpha</taxon>
        <taxon>Cephaloboidea</taxon>
        <taxon>Cephalobidae</taxon>
        <taxon>Acrobeloides</taxon>
    </lineage>
</organism>
<name>A0A914E061_9BILA</name>
<dbReference type="WBParaSite" id="ACRNAN_scaffold4637.g7102.t1">
    <property type="protein sequence ID" value="ACRNAN_scaffold4637.g7102.t1"/>
    <property type="gene ID" value="ACRNAN_scaffold4637.g7102"/>
</dbReference>
<accession>A0A914E061</accession>
<reference evidence="2" key="1">
    <citation type="submission" date="2022-11" db="UniProtKB">
        <authorList>
            <consortium name="WormBaseParasite"/>
        </authorList>
    </citation>
    <scope>IDENTIFICATION</scope>
</reference>
<keyword evidence="1" id="KW-1185">Reference proteome</keyword>
<dbReference type="AlphaFoldDB" id="A0A914E061"/>
<dbReference type="Proteomes" id="UP000887540">
    <property type="component" value="Unplaced"/>
</dbReference>
<sequence>MLFLVFTEINGDAVDDQACASLKPEFESICSQTPDPQAVAETKAFCDAFRQSCHHLLIKEEGTKAKINVLAYCNRHRERFRFVCPDPTRFKKYSSDAIEFCNRYQSFCPNEALPSKPQPFQPKRTNHIYIREHQYICDLHDDFAKVYCHNPVILKVPIYQFLCLQYKQHCIDKLTQVIYYGYHP</sequence>
<evidence type="ECO:0000313" key="2">
    <source>
        <dbReference type="WBParaSite" id="ACRNAN_scaffold4637.g7102.t1"/>
    </source>
</evidence>
<evidence type="ECO:0000313" key="1">
    <source>
        <dbReference type="Proteomes" id="UP000887540"/>
    </source>
</evidence>